<dbReference type="Proteomes" id="UP000219563">
    <property type="component" value="Unassembled WGS sequence"/>
</dbReference>
<dbReference type="InterPro" id="IPR019292">
    <property type="entry name" value="McrC"/>
</dbReference>
<name>A0A285RR32_9FIRM</name>
<dbReference type="PANTHER" id="PTHR38733">
    <property type="entry name" value="PROTEIN MCRC"/>
    <property type="match status" value="1"/>
</dbReference>
<keyword evidence="1" id="KW-0175">Coiled coil</keyword>
<proteinExistence type="predicted"/>
<sequence length="446" mass="52148">MGKLKEVKEYDSITGNIDYKDDDKYEYVPEPVFSELIEFIHEFAGNEENADALDFMRISYKRNVGDLVSIKNFVGLIQMKSGYQIQVLPKIDFGTEEDDSNTKTKKVFLKMLKSMKDFPSKTFNAASLKVDKMNLYEIFINMYLQEVRQLVKHGIKSTYITKEDNLNYYKGKLLINQHIKTNIVHKEKFFVAFDEFNPNRAENKLVKATLLKLQKMTSSAENSKEIRQLLTAFEMIDVSTNYEKDFACVHIDRNTKDYEMLMKWSKVFLMNKSFSTFSGDTYSRALLFPMEKFFESYVAQKMKKIFSPGGWEVKSQAHGFFLFVEPRKQFALRPDIVLQKGNRTVIMDTKWKNLIDNESKNYGISQQDMYQMYAYSKKYATSEIWLLYPLNRLMREHAPIVFDSGDNTTVSIHFIDLDNIEENLEQLKDKLEMNAIYENLGGEAIG</sequence>
<dbReference type="EMBL" id="OBMR01000003">
    <property type="protein sequence ID" value="SOB96566.1"/>
    <property type="molecule type" value="Genomic_DNA"/>
</dbReference>
<evidence type="ECO:0000313" key="3">
    <source>
        <dbReference type="Proteomes" id="UP000219563"/>
    </source>
</evidence>
<gene>
    <name evidence="2" type="ORF">SAMN02910411_1117</name>
</gene>
<protein>
    <submittedName>
        <fullName evidence="2">5-methylcytosine-specific restriction enzyme subunit McrC</fullName>
    </submittedName>
</protein>
<dbReference type="RefSeq" id="WP_097075759.1">
    <property type="nucleotide sequence ID" value="NZ_OBMR01000003.1"/>
</dbReference>
<dbReference type="PANTHER" id="PTHR38733:SF1">
    <property type="entry name" value="TYPE IV METHYL-DIRECTED RESTRICTION ENZYME ECOKMCRBC"/>
    <property type="match status" value="1"/>
</dbReference>
<evidence type="ECO:0000313" key="2">
    <source>
        <dbReference type="EMBL" id="SOB96566.1"/>
    </source>
</evidence>
<feature type="coiled-coil region" evidence="1">
    <location>
        <begin position="410"/>
        <end position="437"/>
    </location>
</feature>
<organism evidence="2 3">
    <name type="scientific">Pseudobutyrivibrio ruminis DSM 9787</name>
    <dbReference type="NCBI Taxonomy" id="1123011"/>
    <lineage>
        <taxon>Bacteria</taxon>
        <taxon>Bacillati</taxon>
        <taxon>Bacillota</taxon>
        <taxon>Clostridia</taxon>
        <taxon>Lachnospirales</taxon>
        <taxon>Lachnospiraceae</taxon>
        <taxon>Pseudobutyrivibrio</taxon>
    </lineage>
</organism>
<dbReference type="AlphaFoldDB" id="A0A285RR32"/>
<dbReference type="Pfam" id="PF10117">
    <property type="entry name" value="McrBC"/>
    <property type="match status" value="1"/>
</dbReference>
<accession>A0A285RR32</accession>
<reference evidence="2 3" key="1">
    <citation type="submission" date="2017-08" db="EMBL/GenBank/DDBJ databases">
        <authorList>
            <person name="de Groot N.N."/>
        </authorList>
    </citation>
    <scope>NUCLEOTIDE SEQUENCE [LARGE SCALE GENOMIC DNA]</scope>
    <source>
        <strain evidence="2 3">DSM 9787</strain>
    </source>
</reference>
<evidence type="ECO:0000256" key="1">
    <source>
        <dbReference type="SAM" id="Coils"/>
    </source>
</evidence>